<dbReference type="NCBIfam" id="TIGR04222">
    <property type="entry name" value="near_uncomplex"/>
    <property type="match status" value="1"/>
</dbReference>
<organism evidence="2">
    <name type="scientific">hydrothermal vent metagenome</name>
    <dbReference type="NCBI Taxonomy" id="652676"/>
    <lineage>
        <taxon>unclassified sequences</taxon>
        <taxon>metagenomes</taxon>
        <taxon>ecological metagenomes</taxon>
    </lineage>
</organism>
<dbReference type="InterPro" id="IPR026467">
    <property type="entry name" value="Ser/Gly_Cys_C_dom"/>
</dbReference>
<name>A0A160TL66_9ZZZZ</name>
<keyword evidence="1" id="KW-0472">Membrane</keyword>
<sequence>MSLGPFDLTGGPFLKLYGIFLVLTIIAGFVIPRWLRPEGRSGRVAETGQLAYLAGGAARFADAVVMRLLAVRALVMIDKKGFHAAVRNEGRTPAERSVLALPGELRWPLIERALKPYSSPVRSKLVAAGLMMDDGLTLQMRFWQTLPYFLLLLFGGTKLLIGMERDRPVGYLTLLLILTAIFGLIRWIAVDRRTQGGHAALKRARADADRLRRAPTTTDTDLAVALFGTSVLVGSGWSDFHTLRTASSGDSGGGSSDGGGGGGCGGGGCGGCGG</sequence>
<evidence type="ECO:0008006" key="3">
    <source>
        <dbReference type="Google" id="ProtNLM"/>
    </source>
</evidence>
<dbReference type="EMBL" id="CZQE01000217">
    <property type="protein sequence ID" value="CUS45168.1"/>
    <property type="molecule type" value="Genomic_DNA"/>
</dbReference>
<evidence type="ECO:0000256" key="1">
    <source>
        <dbReference type="SAM" id="Phobius"/>
    </source>
</evidence>
<dbReference type="AlphaFoldDB" id="A0A160TL66"/>
<feature type="transmembrane region" description="Helical" evidence="1">
    <location>
        <begin position="16"/>
        <end position="35"/>
    </location>
</feature>
<keyword evidence="1" id="KW-1133">Transmembrane helix</keyword>
<accession>A0A160TL66</accession>
<protein>
    <recommendedName>
        <fullName evidence="3">TIGR04222 domain-containing membrane protein</fullName>
    </recommendedName>
</protein>
<feature type="transmembrane region" description="Helical" evidence="1">
    <location>
        <begin position="169"/>
        <end position="189"/>
    </location>
</feature>
<reference evidence="2" key="1">
    <citation type="submission" date="2015-10" db="EMBL/GenBank/DDBJ databases">
        <authorList>
            <person name="Gilbert D.G."/>
        </authorList>
    </citation>
    <scope>NUCLEOTIDE SEQUENCE</scope>
</reference>
<feature type="transmembrane region" description="Helical" evidence="1">
    <location>
        <begin position="146"/>
        <end position="163"/>
    </location>
</feature>
<evidence type="ECO:0000313" key="2">
    <source>
        <dbReference type="EMBL" id="CUS45168.1"/>
    </source>
</evidence>
<gene>
    <name evidence="2" type="ORF">MGWOODY_Smn972</name>
</gene>
<proteinExistence type="predicted"/>
<keyword evidence="1" id="KW-0812">Transmembrane</keyword>